<sequence>MEDLQKDFFEMLEAVAYEVEQFFIGITELVDEVAENVQSVIGTDIDQCLQEIFEPLAEIYLDFEEIVNETDQSFTYIVDTVEPTAHKHPACIGCRNYHGQVYSGNLLVCGMHPYGWEDKNCPDWESFGKDSSTSRDIF</sequence>
<dbReference type="EMBL" id="JAMPKK010000089">
    <property type="protein sequence ID" value="MEP0867826.1"/>
    <property type="molecule type" value="Genomic_DNA"/>
</dbReference>
<evidence type="ECO:0000313" key="2">
    <source>
        <dbReference type="Proteomes" id="UP001442494"/>
    </source>
</evidence>
<evidence type="ECO:0000313" key="1">
    <source>
        <dbReference type="EMBL" id="MEP0867826.1"/>
    </source>
</evidence>
<proteinExistence type="predicted"/>
<reference evidence="1 2" key="1">
    <citation type="submission" date="2022-04" db="EMBL/GenBank/DDBJ databases">
        <title>Positive selection, recombination, and allopatry shape intraspecific diversity of widespread and dominant cyanobacteria.</title>
        <authorList>
            <person name="Wei J."/>
            <person name="Shu W."/>
            <person name="Hu C."/>
        </authorList>
    </citation>
    <scope>NUCLEOTIDE SEQUENCE [LARGE SCALE GENOMIC DNA]</scope>
    <source>
        <strain evidence="1 2">GB2-A5</strain>
    </source>
</reference>
<dbReference type="Proteomes" id="UP001442494">
    <property type="component" value="Unassembled WGS sequence"/>
</dbReference>
<organism evidence="1 2">
    <name type="scientific">Funiculus sociatus GB2-A5</name>
    <dbReference type="NCBI Taxonomy" id="2933946"/>
    <lineage>
        <taxon>Bacteria</taxon>
        <taxon>Bacillati</taxon>
        <taxon>Cyanobacteriota</taxon>
        <taxon>Cyanophyceae</taxon>
        <taxon>Coleofasciculales</taxon>
        <taxon>Coleofasciculaceae</taxon>
        <taxon>Funiculus</taxon>
    </lineage>
</organism>
<dbReference type="RefSeq" id="WP_190420358.1">
    <property type="nucleotide sequence ID" value="NZ_JAMPKK010000089.1"/>
</dbReference>
<accession>A0ABV0JWP0</accession>
<protein>
    <submittedName>
        <fullName evidence="1">Uncharacterized protein</fullName>
    </submittedName>
</protein>
<keyword evidence="2" id="KW-1185">Reference proteome</keyword>
<comment type="caution">
    <text evidence="1">The sequence shown here is derived from an EMBL/GenBank/DDBJ whole genome shotgun (WGS) entry which is preliminary data.</text>
</comment>
<gene>
    <name evidence="1" type="ORF">NDI37_25610</name>
</gene>
<name>A0ABV0JWP0_9CYAN</name>